<gene>
    <name evidence="2" type="ORF">EZS28_045161</name>
</gene>
<dbReference type="Proteomes" id="UP000324800">
    <property type="component" value="Unassembled WGS sequence"/>
</dbReference>
<organism evidence="2 3">
    <name type="scientific">Streblomastix strix</name>
    <dbReference type="NCBI Taxonomy" id="222440"/>
    <lineage>
        <taxon>Eukaryota</taxon>
        <taxon>Metamonada</taxon>
        <taxon>Preaxostyla</taxon>
        <taxon>Oxymonadida</taxon>
        <taxon>Streblomastigidae</taxon>
        <taxon>Streblomastix</taxon>
    </lineage>
</organism>
<proteinExistence type="predicted"/>
<evidence type="ECO:0000256" key="1">
    <source>
        <dbReference type="SAM" id="MobiDB-lite"/>
    </source>
</evidence>
<dbReference type="EMBL" id="SNRW01028581">
    <property type="protein sequence ID" value="KAA6359311.1"/>
    <property type="molecule type" value="Genomic_DNA"/>
</dbReference>
<dbReference type="AlphaFoldDB" id="A0A5J4TPH3"/>
<protein>
    <submittedName>
        <fullName evidence="2">Uncharacterized protein</fullName>
    </submittedName>
</protein>
<accession>A0A5J4TPH3</accession>
<evidence type="ECO:0000313" key="2">
    <source>
        <dbReference type="EMBL" id="KAA6359311.1"/>
    </source>
</evidence>
<feature type="non-terminal residue" evidence="2">
    <location>
        <position position="1"/>
    </location>
</feature>
<comment type="caution">
    <text evidence="2">The sequence shown here is derived from an EMBL/GenBank/DDBJ whole genome shotgun (WGS) entry which is preliminary data.</text>
</comment>
<name>A0A5J4TPH3_9EUKA</name>
<reference evidence="2 3" key="1">
    <citation type="submission" date="2019-03" db="EMBL/GenBank/DDBJ databases">
        <title>Single cell metagenomics reveals metabolic interactions within the superorganism composed of flagellate Streblomastix strix and complex community of Bacteroidetes bacteria on its surface.</title>
        <authorList>
            <person name="Treitli S.C."/>
            <person name="Kolisko M."/>
            <person name="Husnik F."/>
            <person name="Keeling P."/>
            <person name="Hampl V."/>
        </authorList>
    </citation>
    <scope>NUCLEOTIDE SEQUENCE [LARGE SCALE GENOMIC DNA]</scope>
    <source>
        <strain evidence="2">ST1C</strain>
    </source>
</reference>
<evidence type="ECO:0000313" key="3">
    <source>
        <dbReference type="Proteomes" id="UP000324800"/>
    </source>
</evidence>
<sequence length="75" mass="8879">DKELGVEEEGMLGDKLYDDDDDDEVVNEADEQQLDVDEIKERRMEKQKEKYKKQINIKPTLQTSQTLILLLPYKH</sequence>
<feature type="region of interest" description="Disordered" evidence="1">
    <location>
        <begin position="1"/>
        <end position="22"/>
    </location>
</feature>